<evidence type="ECO:0000259" key="5">
    <source>
        <dbReference type="Pfam" id="PF04542"/>
    </source>
</evidence>
<evidence type="ECO:0000256" key="3">
    <source>
        <dbReference type="ARBA" id="ARBA00023082"/>
    </source>
</evidence>
<evidence type="ECO:0000256" key="1">
    <source>
        <dbReference type="ARBA" id="ARBA00010641"/>
    </source>
</evidence>
<feature type="domain" description="RNA polymerase sigma factor 70 region 4 type 2" evidence="6">
    <location>
        <begin position="121"/>
        <end position="169"/>
    </location>
</feature>
<dbReference type="InterPro" id="IPR013325">
    <property type="entry name" value="RNA_pol_sigma_r2"/>
</dbReference>
<organism evidence="7 8">
    <name type="scientific">Ornithinibacillus xuwenensis</name>
    <dbReference type="NCBI Taxonomy" id="3144668"/>
    <lineage>
        <taxon>Bacteria</taxon>
        <taxon>Bacillati</taxon>
        <taxon>Bacillota</taxon>
        <taxon>Bacilli</taxon>
        <taxon>Bacillales</taxon>
        <taxon>Bacillaceae</taxon>
        <taxon>Ornithinibacillus</taxon>
    </lineage>
</organism>
<sequence length="184" mass="22206">MKNYEKVNKPLTKDQQLEWLMSEFGKDVIRLAFTYTKQRQLSEDIAQEVFIRCYQHIDVFRHESSYKTWIFRITINLCKDYFRSWTYKHITISDLFSKSMFTNESPESEVITVEKNRTIADFVLALPVKYREVIILYYYEEMSYIEISETLSISLQTVKARLYRARLKLHKLFERSGFNESTIK</sequence>
<keyword evidence="4" id="KW-0804">Transcription</keyword>
<comment type="similarity">
    <text evidence="1">Belongs to the sigma-70 factor family. ECF subfamily.</text>
</comment>
<dbReference type="NCBIfam" id="TIGR02937">
    <property type="entry name" value="sigma70-ECF"/>
    <property type="match status" value="1"/>
</dbReference>
<reference evidence="7 8" key="1">
    <citation type="submission" date="2024-05" db="EMBL/GenBank/DDBJ databases">
        <authorList>
            <person name="Haq I."/>
            <person name="Ullah Z."/>
            <person name="Ahmad R."/>
            <person name="Li M."/>
            <person name="Tong Y."/>
        </authorList>
    </citation>
    <scope>NUCLEOTIDE SEQUENCE [LARGE SCALE GENOMIC DNA]</scope>
    <source>
        <strain evidence="7 8">16A2E</strain>
    </source>
</reference>
<evidence type="ECO:0000313" key="8">
    <source>
        <dbReference type="Proteomes" id="UP001444625"/>
    </source>
</evidence>
<evidence type="ECO:0000259" key="6">
    <source>
        <dbReference type="Pfam" id="PF08281"/>
    </source>
</evidence>
<keyword evidence="2" id="KW-0805">Transcription regulation</keyword>
<dbReference type="Proteomes" id="UP001444625">
    <property type="component" value="Unassembled WGS sequence"/>
</dbReference>
<accession>A0ABU9XGY1</accession>
<comment type="caution">
    <text evidence="7">The sequence shown here is derived from an EMBL/GenBank/DDBJ whole genome shotgun (WGS) entry which is preliminary data.</text>
</comment>
<dbReference type="EMBL" id="JBDIML010000002">
    <property type="protein sequence ID" value="MEN2766758.1"/>
    <property type="molecule type" value="Genomic_DNA"/>
</dbReference>
<dbReference type="InterPro" id="IPR014284">
    <property type="entry name" value="RNA_pol_sigma-70_dom"/>
</dbReference>
<protein>
    <submittedName>
        <fullName evidence="7">Sigma-70 family RNA polymerase sigma factor</fullName>
    </submittedName>
</protein>
<dbReference type="InterPro" id="IPR013249">
    <property type="entry name" value="RNA_pol_sigma70_r4_t2"/>
</dbReference>
<dbReference type="SUPFAM" id="SSF88659">
    <property type="entry name" value="Sigma3 and sigma4 domains of RNA polymerase sigma factors"/>
    <property type="match status" value="1"/>
</dbReference>
<dbReference type="InterPro" id="IPR007627">
    <property type="entry name" value="RNA_pol_sigma70_r2"/>
</dbReference>
<dbReference type="Pfam" id="PF08281">
    <property type="entry name" value="Sigma70_r4_2"/>
    <property type="match status" value="1"/>
</dbReference>
<dbReference type="Gene3D" id="1.10.10.10">
    <property type="entry name" value="Winged helix-like DNA-binding domain superfamily/Winged helix DNA-binding domain"/>
    <property type="match status" value="1"/>
</dbReference>
<feature type="domain" description="RNA polymerase sigma-70 region 2" evidence="5">
    <location>
        <begin position="21"/>
        <end position="84"/>
    </location>
</feature>
<dbReference type="InterPro" id="IPR039425">
    <property type="entry name" value="RNA_pol_sigma-70-like"/>
</dbReference>
<dbReference type="Pfam" id="PF04542">
    <property type="entry name" value="Sigma70_r2"/>
    <property type="match status" value="1"/>
</dbReference>
<dbReference type="PANTHER" id="PTHR43133:SF60">
    <property type="entry name" value="RNA POLYMERASE SIGMA FACTOR SIGV"/>
    <property type="match status" value="1"/>
</dbReference>
<name>A0ABU9XGY1_9BACI</name>
<dbReference type="SUPFAM" id="SSF88946">
    <property type="entry name" value="Sigma2 domain of RNA polymerase sigma factors"/>
    <property type="match status" value="1"/>
</dbReference>
<keyword evidence="8" id="KW-1185">Reference proteome</keyword>
<dbReference type="InterPro" id="IPR013324">
    <property type="entry name" value="RNA_pol_sigma_r3/r4-like"/>
</dbReference>
<evidence type="ECO:0000313" key="7">
    <source>
        <dbReference type="EMBL" id="MEN2766758.1"/>
    </source>
</evidence>
<keyword evidence="3" id="KW-0731">Sigma factor</keyword>
<evidence type="ECO:0000256" key="2">
    <source>
        <dbReference type="ARBA" id="ARBA00023015"/>
    </source>
</evidence>
<dbReference type="InterPro" id="IPR036388">
    <property type="entry name" value="WH-like_DNA-bd_sf"/>
</dbReference>
<dbReference type="Gene3D" id="1.10.1740.10">
    <property type="match status" value="1"/>
</dbReference>
<dbReference type="PANTHER" id="PTHR43133">
    <property type="entry name" value="RNA POLYMERASE ECF-TYPE SIGMA FACTO"/>
    <property type="match status" value="1"/>
</dbReference>
<proteinExistence type="inferred from homology"/>
<gene>
    <name evidence="7" type="ORF">ABC228_06125</name>
</gene>
<evidence type="ECO:0000256" key="4">
    <source>
        <dbReference type="ARBA" id="ARBA00023163"/>
    </source>
</evidence>
<dbReference type="CDD" id="cd06171">
    <property type="entry name" value="Sigma70_r4"/>
    <property type="match status" value="1"/>
</dbReference>